<dbReference type="CDD" id="cd07765">
    <property type="entry name" value="KRAB_A-box"/>
    <property type="match status" value="1"/>
</dbReference>
<sequence>MASVVLKAKCQKLLTFKDVAVDFTQEEWKQLNPDQRDLYKDVMLENYKNLVLLGLLIFQPDVIHQLENGEVPWSPEEDDSRSSCSVFLSISQLRFNLGRATFGTVWG</sequence>
<feature type="domain" description="KRAB" evidence="1">
    <location>
        <begin position="14"/>
        <end position="85"/>
    </location>
</feature>
<gene>
    <name evidence="2" type="primary">LOC100920547</name>
</gene>
<organism evidence="2 3">
    <name type="scientific">Sarcophilus harrisii</name>
    <name type="common">Tasmanian devil</name>
    <name type="synonym">Sarcophilus laniarius</name>
    <dbReference type="NCBI Taxonomy" id="9305"/>
    <lineage>
        <taxon>Eukaryota</taxon>
        <taxon>Metazoa</taxon>
        <taxon>Chordata</taxon>
        <taxon>Craniata</taxon>
        <taxon>Vertebrata</taxon>
        <taxon>Euteleostomi</taxon>
        <taxon>Mammalia</taxon>
        <taxon>Metatheria</taxon>
        <taxon>Dasyuromorphia</taxon>
        <taxon>Dasyuridae</taxon>
        <taxon>Sarcophilus</taxon>
    </lineage>
</organism>
<proteinExistence type="predicted"/>
<reference evidence="2" key="3">
    <citation type="submission" date="2025-09" db="UniProtKB">
        <authorList>
            <consortium name="Ensembl"/>
        </authorList>
    </citation>
    <scope>IDENTIFICATION</scope>
</reference>
<dbReference type="Proteomes" id="UP000007648">
    <property type="component" value="Unassembled WGS sequence"/>
</dbReference>
<dbReference type="GeneTree" id="ENSGT00950000182890"/>
<dbReference type="InterPro" id="IPR001909">
    <property type="entry name" value="KRAB"/>
</dbReference>
<evidence type="ECO:0000259" key="1">
    <source>
        <dbReference type="PROSITE" id="PS50805"/>
    </source>
</evidence>
<dbReference type="PANTHER" id="PTHR23232:SF117">
    <property type="entry name" value="KRAB DOMAIN-CONTAINING PROTEIN"/>
    <property type="match status" value="1"/>
</dbReference>
<dbReference type="SUPFAM" id="SSF109640">
    <property type="entry name" value="KRAB domain (Kruppel-associated box)"/>
    <property type="match status" value="1"/>
</dbReference>
<accession>A0A7N4PUK4</accession>
<keyword evidence="3" id="KW-1185">Reference proteome</keyword>
<dbReference type="SMART" id="SM00349">
    <property type="entry name" value="KRAB"/>
    <property type="match status" value="1"/>
</dbReference>
<dbReference type="Gene3D" id="6.10.140.140">
    <property type="match status" value="1"/>
</dbReference>
<name>A0A7N4PUK4_SARHA</name>
<protein>
    <recommendedName>
        <fullName evidence="1">KRAB domain-containing protein</fullName>
    </recommendedName>
</protein>
<dbReference type="InterPro" id="IPR050169">
    <property type="entry name" value="Krueppel_C2H2_ZnF"/>
</dbReference>
<dbReference type="Pfam" id="PF01352">
    <property type="entry name" value="KRAB"/>
    <property type="match status" value="1"/>
</dbReference>
<dbReference type="PANTHER" id="PTHR23232">
    <property type="entry name" value="KRAB DOMAIN C2H2 ZINC FINGER"/>
    <property type="match status" value="1"/>
</dbReference>
<dbReference type="InParanoid" id="A0A7N4PUK4"/>
<dbReference type="Ensembl" id="ENSSHAT00000052912.1">
    <property type="protein sequence ID" value="ENSSHAP00000042772.1"/>
    <property type="gene ID" value="ENSSHAG00000026421.1"/>
</dbReference>
<reference evidence="2 3" key="1">
    <citation type="journal article" date="2011" name="Proc. Natl. Acad. Sci. U.S.A.">
        <title>Genetic diversity and population structure of the endangered marsupial Sarcophilus harrisii (Tasmanian devil).</title>
        <authorList>
            <person name="Miller W."/>
            <person name="Hayes V.M."/>
            <person name="Ratan A."/>
            <person name="Petersen D.C."/>
            <person name="Wittekindt N.E."/>
            <person name="Miller J."/>
            <person name="Walenz B."/>
            <person name="Knight J."/>
            <person name="Qi J."/>
            <person name="Zhao F."/>
            <person name="Wang Q."/>
            <person name="Bedoya-Reina O.C."/>
            <person name="Katiyar N."/>
            <person name="Tomsho L.P."/>
            <person name="Kasson L.M."/>
            <person name="Hardie R.A."/>
            <person name="Woodbridge P."/>
            <person name="Tindall E.A."/>
            <person name="Bertelsen M.F."/>
            <person name="Dixon D."/>
            <person name="Pyecroft S."/>
            <person name="Helgen K.M."/>
            <person name="Lesk A.M."/>
            <person name="Pringle T.H."/>
            <person name="Patterson N."/>
            <person name="Zhang Y."/>
            <person name="Kreiss A."/>
            <person name="Woods G.M."/>
            <person name="Jones M.E."/>
            <person name="Schuster S.C."/>
        </authorList>
    </citation>
    <scope>NUCLEOTIDE SEQUENCE [LARGE SCALE GENOMIC DNA]</scope>
</reference>
<dbReference type="AlphaFoldDB" id="A0A7N4PUK4"/>
<evidence type="ECO:0000313" key="2">
    <source>
        <dbReference type="Ensembl" id="ENSSHAP00000042772.1"/>
    </source>
</evidence>
<reference evidence="2" key="2">
    <citation type="submission" date="2025-08" db="UniProtKB">
        <authorList>
            <consortium name="Ensembl"/>
        </authorList>
    </citation>
    <scope>IDENTIFICATION</scope>
</reference>
<dbReference type="InterPro" id="IPR036051">
    <property type="entry name" value="KRAB_dom_sf"/>
</dbReference>
<dbReference type="PROSITE" id="PS50805">
    <property type="entry name" value="KRAB"/>
    <property type="match status" value="1"/>
</dbReference>
<dbReference type="GO" id="GO:0006355">
    <property type="term" value="P:regulation of DNA-templated transcription"/>
    <property type="evidence" value="ECO:0007669"/>
    <property type="project" value="InterPro"/>
</dbReference>
<evidence type="ECO:0000313" key="3">
    <source>
        <dbReference type="Proteomes" id="UP000007648"/>
    </source>
</evidence>